<evidence type="ECO:0000256" key="1">
    <source>
        <dbReference type="ARBA" id="ARBA00023125"/>
    </source>
</evidence>
<organism evidence="4 5">
    <name type="scientific">Leucobacter rhizosphaerae</name>
    <dbReference type="NCBI Taxonomy" id="2932245"/>
    <lineage>
        <taxon>Bacteria</taxon>
        <taxon>Bacillati</taxon>
        <taxon>Actinomycetota</taxon>
        <taxon>Actinomycetes</taxon>
        <taxon>Micrococcales</taxon>
        <taxon>Microbacteriaceae</taxon>
        <taxon>Leucobacter</taxon>
    </lineage>
</organism>
<evidence type="ECO:0000256" key="2">
    <source>
        <dbReference type="PROSITE-ProRule" id="PRU00335"/>
    </source>
</evidence>
<dbReference type="InterPro" id="IPR009057">
    <property type="entry name" value="Homeodomain-like_sf"/>
</dbReference>
<feature type="DNA-binding region" description="H-T-H motif" evidence="2">
    <location>
        <begin position="43"/>
        <end position="62"/>
    </location>
</feature>
<reference evidence="4 5" key="1">
    <citation type="submission" date="2022-04" db="EMBL/GenBank/DDBJ databases">
        <title>Leucobacter sp. isolated from rhizosphere of onion.</title>
        <authorList>
            <person name="Won M."/>
            <person name="Lee C.-M."/>
            <person name="Woen H.-Y."/>
            <person name="Kwon S.-W."/>
        </authorList>
    </citation>
    <scope>NUCLEOTIDE SEQUENCE [LARGE SCALE GENOMIC DNA]</scope>
    <source>
        <strain evidence="4 5">H25R-14</strain>
    </source>
</reference>
<dbReference type="SUPFAM" id="SSF46689">
    <property type="entry name" value="Homeodomain-like"/>
    <property type="match status" value="1"/>
</dbReference>
<evidence type="ECO:0000313" key="4">
    <source>
        <dbReference type="EMBL" id="UOQ59712.1"/>
    </source>
</evidence>
<evidence type="ECO:0000259" key="3">
    <source>
        <dbReference type="PROSITE" id="PS50977"/>
    </source>
</evidence>
<sequence>MTDSKQATRRLERAVTLDPRAAATRQKIVEALEELLEQGTFPSVAGLCDQAGIGRSTFYVHFSAVDDVFVFVMDGIIDEISRRDRERRRGSSSPRSALTIQAVTELLEALESKRDFLLGRPSTSAEERLHEHLSAQVASNLDNVIRDEQPDLPSNTLRTISDFIAGGILHAMLGWLAQPAGRDKREFTSAILPLLPTWLAGDLAPDSEIHPPDGVHAGGPPQA</sequence>
<dbReference type="Proteomes" id="UP000831775">
    <property type="component" value="Chromosome"/>
</dbReference>
<keyword evidence="1 2" id="KW-0238">DNA-binding</keyword>
<dbReference type="InterPro" id="IPR001647">
    <property type="entry name" value="HTH_TetR"/>
</dbReference>
<proteinExistence type="predicted"/>
<feature type="domain" description="HTH tetR-type" evidence="3">
    <location>
        <begin position="22"/>
        <end position="80"/>
    </location>
</feature>
<evidence type="ECO:0000313" key="5">
    <source>
        <dbReference type="Proteomes" id="UP000831775"/>
    </source>
</evidence>
<dbReference type="RefSeq" id="WP_244684880.1">
    <property type="nucleotide sequence ID" value="NZ_CP095043.1"/>
</dbReference>
<gene>
    <name evidence="4" type="ORF">MUN76_11720</name>
</gene>
<name>A0ABY4FTX9_9MICO</name>
<dbReference type="PROSITE" id="PS50977">
    <property type="entry name" value="HTH_TETR_2"/>
    <property type="match status" value="1"/>
</dbReference>
<accession>A0ABY4FTX9</accession>
<dbReference type="EMBL" id="CP095043">
    <property type="protein sequence ID" value="UOQ59712.1"/>
    <property type="molecule type" value="Genomic_DNA"/>
</dbReference>
<protein>
    <submittedName>
        <fullName evidence="4">TetR/AcrR family transcriptional regulator</fullName>
    </submittedName>
</protein>
<keyword evidence="5" id="KW-1185">Reference proteome</keyword>
<dbReference type="Gene3D" id="1.10.357.10">
    <property type="entry name" value="Tetracycline Repressor, domain 2"/>
    <property type="match status" value="1"/>
</dbReference>